<keyword evidence="3" id="KW-1185">Reference proteome</keyword>
<proteinExistence type="predicted"/>
<reference evidence="2 3" key="1">
    <citation type="submission" date="2021-03" db="EMBL/GenBank/DDBJ databases">
        <title>Genomic and phenotypic characterization of Chloracidobacterium isolates provides evidence for multiple species.</title>
        <authorList>
            <person name="Saini M.K."/>
            <person name="Costas A.M.G."/>
            <person name="Tank M."/>
            <person name="Bryant D.A."/>
        </authorList>
    </citation>
    <scope>NUCLEOTIDE SEQUENCE [LARGE SCALE GENOMIC DNA]</scope>
    <source>
        <strain evidence="2 3">BV2-C</strain>
    </source>
</reference>
<feature type="transmembrane region" description="Helical" evidence="1">
    <location>
        <begin position="176"/>
        <end position="196"/>
    </location>
</feature>
<dbReference type="PANTHER" id="PTHR43471">
    <property type="entry name" value="ABC TRANSPORTER PERMEASE"/>
    <property type="match status" value="1"/>
</dbReference>
<name>A0ABX8B7S6_9BACT</name>
<keyword evidence="1" id="KW-0812">Transmembrane</keyword>
<sequence>MQADLRSVIALAILTFHEARKRKVLLLAFGLGLLFLALFAWGFGASISPLGAVTPVIQRAQCNTLTLAGLYVVNLLVVVTAVALPVDTLSGDIASGVVHTLLTKPLRRATIVLGKWVGFLFLLTLYLGFMAGGVLLVTWLTAGYTPPSAAAALLLMWLGGVAILTMTIAGGTRLPTLANGVVVLGLYGIAFIGGWMERIGATLGNPTARNLGIASSLLVPTEAMWQSAAALMQPILLSQIGMAPFSSSSPPSPLMIAWTVGCIVANLALAIWWFEQRDL</sequence>
<feature type="transmembrane region" description="Helical" evidence="1">
    <location>
        <begin position="24"/>
        <end position="44"/>
    </location>
</feature>
<gene>
    <name evidence="2" type="ORF">J8C06_10395</name>
</gene>
<evidence type="ECO:0000313" key="2">
    <source>
        <dbReference type="EMBL" id="QUW02734.1"/>
    </source>
</evidence>
<feature type="transmembrane region" description="Helical" evidence="1">
    <location>
        <begin position="148"/>
        <end position="169"/>
    </location>
</feature>
<dbReference type="Proteomes" id="UP000676506">
    <property type="component" value="Chromosome 1"/>
</dbReference>
<evidence type="ECO:0000256" key="1">
    <source>
        <dbReference type="SAM" id="Phobius"/>
    </source>
</evidence>
<protein>
    <submittedName>
        <fullName evidence="2">ABC transporter permease</fullName>
    </submittedName>
</protein>
<accession>A0ABX8B7S6</accession>
<dbReference type="RefSeq" id="WP_211428625.1">
    <property type="nucleotide sequence ID" value="NZ_CP072648.1"/>
</dbReference>
<dbReference type="Pfam" id="PF12679">
    <property type="entry name" value="ABC2_membrane_2"/>
    <property type="match status" value="1"/>
</dbReference>
<feature type="transmembrane region" description="Helical" evidence="1">
    <location>
        <begin position="116"/>
        <end position="142"/>
    </location>
</feature>
<organism evidence="2 3">
    <name type="scientific">Chloracidobacterium validum</name>
    <dbReference type="NCBI Taxonomy" id="2821543"/>
    <lineage>
        <taxon>Bacteria</taxon>
        <taxon>Pseudomonadati</taxon>
        <taxon>Acidobacteriota</taxon>
        <taxon>Terriglobia</taxon>
        <taxon>Terriglobales</taxon>
        <taxon>Acidobacteriaceae</taxon>
        <taxon>Chloracidobacterium</taxon>
    </lineage>
</organism>
<dbReference type="PANTHER" id="PTHR43471:SF10">
    <property type="entry name" value="SLL1107 PROTEIN"/>
    <property type="match status" value="1"/>
</dbReference>
<keyword evidence="1" id="KW-0472">Membrane</keyword>
<feature type="transmembrane region" description="Helical" evidence="1">
    <location>
        <begin position="255"/>
        <end position="274"/>
    </location>
</feature>
<feature type="transmembrane region" description="Helical" evidence="1">
    <location>
        <begin position="64"/>
        <end position="86"/>
    </location>
</feature>
<dbReference type="EMBL" id="CP072648">
    <property type="protein sequence ID" value="QUW02734.1"/>
    <property type="molecule type" value="Genomic_DNA"/>
</dbReference>
<evidence type="ECO:0000313" key="3">
    <source>
        <dbReference type="Proteomes" id="UP000676506"/>
    </source>
</evidence>
<keyword evidence="1" id="KW-1133">Transmembrane helix</keyword>